<feature type="transmembrane region" description="Helical" evidence="2">
    <location>
        <begin position="385"/>
        <end position="402"/>
    </location>
</feature>
<dbReference type="InterPro" id="IPR051361">
    <property type="entry name" value="ThrE/Ser_Exporter"/>
</dbReference>
<dbReference type="GO" id="GO:0022857">
    <property type="term" value="F:transmembrane transporter activity"/>
    <property type="evidence" value="ECO:0007669"/>
    <property type="project" value="InterPro"/>
</dbReference>
<keyword evidence="2" id="KW-0472">Membrane</keyword>
<organism evidence="4 5">
    <name type="scientific">Rickenella mellea</name>
    <dbReference type="NCBI Taxonomy" id="50990"/>
    <lineage>
        <taxon>Eukaryota</taxon>
        <taxon>Fungi</taxon>
        <taxon>Dikarya</taxon>
        <taxon>Basidiomycota</taxon>
        <taxon>Agaricomycotina</taxon>
        <taxon>Agaricomycetes</taxon>
        <taxon>Hymenochaetales</taxon>
        <taxon>Rickenellaceae</taxon>
        <taxon>Rickenella</taxon>
    </lineage>
</organism>
<dbReference type="EMBL" id="ML170222">
    <property type="protein sequence ID" value="TDL17380.1"/>
    <property type="molecule type" value="Genomic_DNA"/>
</dbReference>
<dbReference type="Proteomes" id="UP000294933">
    <property type="component" value="Unassembled WGS sequence"/>
</dbReference>
<feature type="transmembrane region" description="Helical" evidence="2">
    <location>
        <begin position="409"/>
        <end position="429"/>
    </location>
</feature>
<evidence type="ECO:0000256" key="1">
    <source>
        <dbReference type="ARBA" id="ARBA00034125"/>
    </source>
</evidence>
<feature type="transmembrane region" description="Helical" evidence="2">
    <location>
        <begin position="192"/>
        <end position="216"/>
    </location>
</feature>
<evidence type="ECO:0000259" key="3">
    <source>
        <dbReference type="Pfam" id="PF06738"/>
    </source>
</evidence>
<feature type="transmembrane region" description="Helical" evidence="2">
    <location>
        <begin position="115"/>
        <end position="133"/>
    </location>
</feature>
<protein>
    <submittedName>
        <fullName evidence="4">DUF1212-domain-containing protein</fullName>
    </submittedName>
</protein>
<dbReference type="AlphaFoldDB" id="A0A4Y7PS95"/>
<keyword evidence="5" id="KW-1185">Reference proteome</keyword>
<dbReference type="PANTHER" id="PTHR31082:SF4">
    <property type="entry name" value="PHEROMONE-REGULATED MEMBRANE PROTEIN 10"/>
    <property type="match status" value="1"/>
</dbReference>
<evidence type="ECO:0000256" key="2">
    <source>
        <dbReference type="SAM" id="Phobius"/>
    </source>
</evidence>
<name>A0A4Y7PS95_9AGAM</name>
<comment type="similarity">
    <text evidence="1">Belongs to the ThrE exporter (TC 2.A.79) family.</text>
</comment>
<dbReference type="Pfam" id="PF06738">
    <property type="entry name" value="ThrE"/>
    <property type="match status" value="1"/>
</dbReference>
<feature type="transmembrane region" description="Helical" evidence="2">
    <location>
        <begin position="228"/>
        <end position="250"/>
    </location>
</feature>
<accession>A0A4Y7PS95</accession>
<evidence type="ECO:0000313" key="4">
    <source>
        <dbReference type="EMBL" id="TDL17380.1"/>
    </source>
</evidence>
<feature type="transmembrane region" description="Helical" evidence="2">
    <location>
        <begin position="449"/>
        <end position="468"/>
    </location>
</feature>
<keyword evidence="2" id="KW-0812">Transmembrane</keyword>
<dbReference type="InterPro" id="IPR010619">
    <property type="entry name" value="ThrE-like_N"/>
</dbReference>
<dbReference type="OrthoDB" id="413008at2759"/>
<dbReference type="VEuPathDB" id="FungiDB:BD410DRAFT_776157"/>
<dbReference type="PANTHER" id="PTHR31082">
    <property type="entry name" value="PHEROMONE-REGULATED MEMBRANE PROTEIN 10"/>
    <property type="match status" value="1"/>
</dbReference>
<keyword evidence="2" id="KW-1133">Transmembrane helix</keyword>
<evidence type="ECO:0000313" key="5">
    <source>
        <dbReference type="Proteomes" id="UP000294933"/>
    </source>
</evidence>
<sequence length="485" mass="51898">MDSEHGFICVLARALLTFGSPSHRIEPQLDSVAAVFGLSAQFSHTPGCVQISLGSANAKGSETILIKASAGLDLGRIHATHEIYRGVVRDEIYAADGERALWDLLKMPPVYTVKFVYFLTWVMGSLLCGISFGGSIFDMALAGPFAVFVMFFQRMASRTELSSSGSDIVSAGIVSFASRAIASRAPNHSFCYQAISSSAVAGLLPGSLILSGVLDIASRNLTLGAPKITAGLLTSLYLGFGLTLGSDIWLRIDSAARLQLSQGAGMVNFLHGRITPSNHTTPLPSFIGNLTGTYTFTSISSSAATITAHEIKGCYRDRSSPWYLQPLPWYTLIFMLPIYNFCSSMKRGQKWKTVPMVVMVMISCVSSGLTRYVNIKLGLGGHPDYVSLIGSFVVSALGNLYSRKIGGTAFTIMLTGILLLIPTGLAEAGGLSNSYTGPGEDEYTNSLELARKMISVIIGVMSGVYLSARIIYSFGKKKNSALVTF</sequence>
<proteinExistence type="inferred from homology"/>
<feature type="domain" description="Threonine/serine exporter-like N-terminal" evidence="3">
    <location>
        <begin position="8"/>
        <end position="248"/>
    </location>
</feature>
<feature type="transmembrane region" description="Helical" evidence="2">
    <location>
        <begin position="322"/>
        <end position="342"/>
    </location>
</feature>
<feature type="transmembrane region" description="Helical" evidence="2">
    <location>
        <begin position="354"/>
        <end position="373"/>
    </location>
</feature>
<dbReference type="STRING" id="50990.A0A4Y7PS95"/>
<gene>
    <name evidence="4" type="ORF">BD410DRAFT_776157</name>
</gene>
<reference evidence="4 5" key="1">
    <citation type="submission" date="2018-06" db="EMBL/GenBank/DDBJ databases">
        <title>A transcriptomic atlas of mushroom development highlights an independent origin of complex multicellularity.</title>
        <authorList>
            <consortium name="DOE Joint Genome Institute"/>
            <person name="Krizsan K."/>
            <person name="Almasi E."/>
            <person name="Merenyi Z."/>
            <person name="Sahu N."/>
            <person name="Viragh M."/>
            <person name="Koszo T."/>
            <person name="Mondo S."/>
            <person name="Kiss B."/>
            <person name="Balint B."/>
            <person name="Kues U."/>
            <person name="Barry K."/>
            <person name="Hegedus J.C."/>
            <person name="Henrissat B."/>
            <person name="Johnson J."/>
            <person name="Lipzen A."/>
            <person name="Ohm R."/>
            <person name="Nagy I."/>
            <person name="Pangilinan J."/>
            <person name="Yan J."/>
            <person name="Xiong Y."/>
            <person name="Grigoriev I.V."/>
            <person name="Hibbett D.S."/>
            <person name="Nagy L.G."/>
        </authorList>
    </citation>
    <scope>NUCLEOTIDE SEQUENCE [LARGE SCALE GENOMIC DNA]</scope>
    <source>
        <strain evidence="4 5">SZMC22713</strain>
    </source>
</reference>